<evidence type="ECO:0000313" key="3">
    <source>
        <dbReference type="Proteomes" id="UP000265515"/>
    </source>
</evidence>
<keyword evidence="1" id="KW-0175">Coiled coil</keyword>
<comment type="caution">
    <text evidence="2">The sequence shown here is derived from an EMBL/GenBank/DDBJ whole genome shotgun (WGS) entry which is preliminary data.</text>
</comment>
<dbReference type="Gramene" id="GBG85751">
    <property type="protein sequence ID" value="GBG85751"/>
    <property type="gene ID" value="CBR_g40480"/>
</dbReference>
<gene>
    <name evidence="2" type="ORF">CBR_g40480</name>
</gene>
<protein>
    <submittedName>
        <fullName evidence="2">Uncharacterized protein</fullName>
    </submittedName>
</protein>
<feature type="coiled-coil region" evidence="1">
    <location>
        <begin position="92"/>
        <end position="129"/>
    </location>
</feature>
<accession>A0A388LU04</accession>
<evidence type="ECO:0000313" key="2">
    <source>
        <dbReference type="EMBL" id="GBG85751.1"/>
    </source>
</evidence>
<organism evidence="2 3">
    <name type="scientific">Chara braunii</name>
    <name type="common">Braun's stonewort</name>
    <dbReference type="NCBI Taxonomy" id="69332"/>
    <lineage>
        <taxon>Eukaryota</taxon>
        <taxon>Viridiplantae</taxon>
        <taxon>Streptophyta</taxon>
        <taxon>Charophyceae</taxon>
        <taxon>Charales</taxon>
        <taxon>Characeae</taxon>
        <taxon>Chara</taxon>
    </lineage>
</organism>
<sequence length="317" mass="35316">MKVVCESVLGKKGEIPDDDESEVSKLRQEIDDLKTKCAGDKKDSTLDVLCKEKETLQMAQNRCSEEDALRREIEELKLRNEKRKPGEKSDEVAALQLQLQELEKICVALDKRSSELSTLQSENSHLEKDVLDLKGVVEDIKGSGKRLTGEVTTRVHHESTNRTCEGSDIIGSLATQIVQPLRNFFGISMSLTISLSSLTGCLTTGAHVSNTEKVIRESKRLFDGLVLVPLDHNTGDTYACCPLIYAGGVRKLFTDNPGLQKLSEDEDAILQRCKEDYKALKLQRLALWVASGKLGRSYVIRETQGRQQVAPYLPILE</sequence>
<name>A0A388LU04_CHABU</name>
<evidence type="ECO:0000256" key="1">
    <source>
        <dbReference type="SAM" id="Coils"/>
    </source>
</evidence>
<reference evidence="2 3" key="1">
    <citation type="journal article" date="2018" name="Cell">
        <title>The Chara Genome: Secondary Complexity and Implications for Plant Terrestrialization.</title>
        <authorList>
            <person name="Nishiyama T."/>
            <person name="Sakayama H."/>
            <person name="Vries J.D."/>
            <person name="Buschmann H."/>
            <person name="Saint-Marcoux D."/>
            <person name="Ullrich K.K."/>
            <person name="Haas F.B."/>
            <person name="Vanderstraeten L."/>
            <person name="Becker D."/>
            <person name="Lang D."/>
            <person name="Vosolsobe S."/>
            <person name="Rombauts S."/>
            <person name="Wilhelmsson P.K.I."/>
            <person name="Janitza P."/>
            <person name="Kern R."/>
            <person name="Heyl A."/>
            <person name="Rumpler F."/>
            <person name="Villalobos L.I.A.C."/>
            <person name="Clay J.M."/>
            <person name="Skokan R."/>
            <person name="Toyoda A."/>
            <person name="Suzuki Y."/>
            <person name="Kagoshima H."/>
            <person name="Schijlen E."/>
            <person name="Tajeshwar N."/>
            <person name="Catarino B."/>
            <person name="Hetherington A.J."/>
            <person name="Saltykova A."/>
            <person name="Bonnot C."/>
            <person name="Breuninger H."/>
            <person name="Symeonidi A."/>
            <person name="Radhakrishnan G.V."/>
            <person name="Van Nieuwerburgh F."/>
            <person name="Deforce D."/>
            <person name="Chang C."/>
            <person name="Karol K.G."/>
            <person name="Hedrich R."/>
            <person name="Ulvskov P."/>
            <person name="Glockner G."/>
            <person name="Delwiche C.F."/>
            <person name="Petrasek J."/>
            <person name="Van de Peer Y."/>
            <person name="Friml J."/>
            <person name="Beilby M."/>
            <person name="Dolan L."/>
            <person name="Kohara Y."/>
            <person name="Sugano S."/>
            <person name="Fujiyama A."/>
            <person name="Delaux P.-M."/>
            <person name="Quint M."/>
            <person name="TheiBen G."/>
            <person name="Hagemann M."/>
            <person name="Harholt J."/>
            <person name="Dunand C."/>
            <person name="Zachgo S."/>
            <person name="Langdale J."/>
            <person name="Maumus F."/>
            <person name="Straeten D.V.D."/>
            <person name="Gould S.B."/>
            <person name="Rensing S.A."/>
        </authorList>
    </citation>
    <scope>NUCLEOTIDE SEQUENCE [LARGE SCALE GENOMIC DNA]</scope>
    <source>
        <strain evidence="2 3">S276</strain>
    </source>
</reference>
<proteinExistence type="predicted"/>
<dbReference type="Proteomes" id="UP000265515">
    <property type="component" value="Unassembled WGS sequence"/>
</dbReference>
<dbReference type="EMBL" id="BFEA01000533">
    <property type="protein sequence ID" value="GBG85751.1"/>
    <property type="molecule type" value="Genomic_DNA"/>
</dbReference>
<dbReference type="AlphaFoldDB" id="A0A388LU04"/>
<keyword evidence="3" id="KW-1185">Reference proteome</keyword>